<name>A0A1I3XBD4_9LACT</name>
<keyword evidence="8" id="KW-1185">Reference proteome</keyword>
<evidence type="ECO:0000256" key="1">
    <source>
        <dbReference type="ARBA" id="ARBA00001917"/>
    </source>
</evidence>
<dbReference type="Proteomes" id="UP000199589">
    <property type="component" value="Unassembled WGS sequence"/>
</dbReference>
<evidence type="ECO:0000313" key="7">
    <source>
        <dbReference type="EMBL" id="SFK16863.1"/>
    </source>
</evidence>
<evidence type="ECO:0000313" key="8">
    <source>
        <dbReference type="Proteomes" id="UP000199589"/>
    </source>
</evidence>
<sequence length="342" mass="38338">MKLFEPIQLGKLKLKNRIVMAPMCMYSVVKRDGELTPFHNVHYASRAIGGVGLIFFEATAVSEEGRITDQDLGLWNNDQMLKIKSLANTIHNLGSQVGIQLSHAGRKAEDARNLAAPSAIAYNDSYQTPLELSSKGIEKVIADFKASAQRAADAGMDVIQIHAAHGYLINQFLSPLTNLREDQYGSQSLENRFRLLKEIILEVQKVFKGSIWVRFSATDYDEESTTIKEFDQMNQWLKNLSVDVVDVSTGGLLPKRPTRIYPGYQAQYAEHFKINSSLKISTVGKLGDPNLANYILETEQADLIALGRPLLRNPNWPMMAARELGYTEFESYNPSYGRGFNE</sequence>
<dbReference type="AlphaFoldDB" id="A0A1I3XBD4"/>
<dbReference type="Pfam" id="PF00724">
    <property type="entry name" value="Oxidored_FMN"/>
    <property type="match status" value="1"/>
</dbReference>
<dbReference type="GO" id="GO:0050661">
    <property type="term" value="F:NADP binding"/>
    <property type="evidence" value="ECO:0007669"/>
    <property type="project" value="InterPro"/>
</dbReference>
<dbReference type="EMBL" id="FOSJ01000013">
    <property type="protein sequence ID" value="SFK16863.1"/>
    <property type="molecule type" value="Genomic_DNA"/>
</dbReference>
<dbReference type="InterPro" id="IPR001155">
    <property type="entry name" value="OxRdtase_FMN_N"/>
</dbReference>
<evidence type="ECO:0000259" key="6">
    <source>
        <dbReference type="Pfam" id="PF00724"/>
    </source>
</evidence>
<keyword evidence="5" id="KW-0560">Oxidoreductase</keyword>
<dbReference type="OrthoDB" id="9806724at2"/>
<proteinExistence type="predicted"/>
<protein>
    <submittedName>
        <fullName evidence="7">NADPH2 dehydrogenase</fullName>
    </submittedName>
</protein>
<evidence type="ECO:0000256" key="3">
    <source>
        <dbReference type="ARBA" id="ARBA00022643"/>
    </source>
</evidence>
<dbReference type="Gene3D" id="3.20.20.70">
    <property type="entry name" value="Aldolase class I"/>
    <property type="match status" value="1"/>
</dbReference>
<feature type="domain" description="NADH:flavin oxidoreductase/NADH oxidase N-terminal" evidence="6">
    <location>
        <begin position="2"/>
        <end position="323"/>
    </location>
</feature>
<keyword evidence="2" id="KW-0285">Flavoprotein</keyword>
<evidence type="ECO:0000256" key="5">
    <source>
        <dbReference type="ARBA" id="ARBA00023002"/>
    </source>
</evidence>
<comment type="cofactor">
    <cofactor evidence="1">
        <name>FMN</name>
        <dbReference type="ChEBI" id="CHEBI:58210"/>
    </cofactor>
</comment>
<evidence type="ECO:0000256" key="2">
    <source>
        <dbReference type="ARBA" id="ARBA00022630"/>
    </source>
</evidence>
<evidence type="ECO:0000256" key="4">
    <source>
        <dbReference type="ARBA" id="ARBA00022857"/>
    </source>
</evidence>
<dbReference type="PANTHER" id="PTHR43303:SF4">
    <property type="entry name" value="NADPH DEHYDROGENASE C23G7.10C-RELATED"/>
    <property type="match status" value="1"/>
</dbReference>
<dbReference type="RefSeq" id="WP_072695292.1">
    <property type="nucleotide sequence ID" value="NZ_FOSJ01000013.1"/>
</dbReference>
<reference evidence="8" key="1">
    <citation type="submission" date="2016-10" db="EMBL/GenBank/DDBJ databases">
        <authorList>
            <person name="Varghese N."/>
            <person name="Submissions S."/>
        </authorList>
    </citation>
    <scope>NUCLEOTIDE SEQUENCE [LARGE SCALE GENOMIC DNA]</scope>
    <source>
        <strain evidence="8">DSM 16108</strain>
    </source>
</reference>
<dbReference type="InterPro" id="IPR044152">
    <property type="entry name" value="YqjM-like"/>
</dbReference>
<organism evidence="7 8">
    <name type="scientific">Marinilactibacillus piezotolerans</name>
    <dbReference type="NCBI Taxonomy" id="258723"/>
    <lineage>
        <taxon>Bacteria</taxon>
        <taxon>Bacillati</taxon>
        <taxon>Bacillota</taxon>
        <taxon>Bacilli</taxon>
        <taxon>Lactobacillales</taxon>
        <taxon>Carnobacteriaceae</taxon>
        <taxon>Marinilactibacillus</taxon>
    </lineage>
</organism>
<dbReference type="InterPro" id="IPR013785">
    <property type="entry name" value="Aldolase_TIM"/>
</dbReference>
<accession>A0A1I3XBD4</accession>
<gene>
    <name evidence="7" type="ORF">SAMN04488569_101335</name>
</gene>
<dbReference type="SUPFAM" id="SSF51395">
    <property type="entry name" value="FMN-linked oxidoreductases"/>
    <property type="match status" value="1"/>
</dbReference>
<dbReference type="CDD" id="cd02932">
    <property type="entry name" value="OYE_YqiM_FMN"/>
    <property type="match status" value="1"/>
</dbReference>
<dbReference type="GO" id="GO:0010181">
    <property type="term" value="F:FMN binding"/>
    <property type="evidence" value="ECO:0007669"/>
    <property type="project" value="InterPro"/>
</dbReference>
<keyword evidence="3" id="KW-0288">FMN</keyword>
<dbReference type="GO" id="GO:0003959">
    <property type="term" value="F:NADPH dehydrogenase activity"/>
    <property type="evidence" value="ECO:0007669"/>
    <property type="project" value="InterPro"/>
</dbReference>
<dbReference type="PANTHER" id="PTHR43303">
    <property type="entry name" value="NADPH DEHYDROGENASE C23G7.10C-RELATED"/>
    <property type="match status" value="1"/>
</dbReference>
<keyword evidence="4" id="KW-0521">NADP</keyword>